<evidence type="ECO:0000313" key="2">
    <source>
        <dbReference type="EMBL" id="SOQ55372.1"/>
    </source>
</evidence>
<evidence type="ECO:0000256" key="1">
    <source>
        <dbReference type="SAM" id="SignalP"/>
    </source>
</evidence>
<keyword evidence="1" id="KW-0732">Signal</keyword>
<sequence>MIFVVLVVLFCASLALWNKMKPRPPSPPVHPGALPLIGHAHQFYGDPKCQWAAAIAYHQVIRLHVYRLIP</sequence>
<organism evidence="2">
    <name type="scientific">Spodoptera frugiperda</name>
    <name type="common">Fall armyworm</name>
    <dbReference type="NCBI Taxonomy" id="7108"/>
    <lineage>
        <taxon>Eukaryota</taxon>
        <taxon>Metazoa</taxon>
        <taxon>Ecdysozoa</taxon>
        <taxon>Arthropoda</taxon>
        <taxon>Hexapoda</taxon>
        <taxon>Insecta</taxon>
        <taxon>Pterygota</taxon>
        <taxon>Neoptera</taxon>
        <taxon>Endopterygota</taxon>
        <taxon>Lepidoptera</taxon>
        <taxon>Glossata</taxon>
        <taxon>Ditrysia</taxon>
        <taxon>Noctuoidea</taxon>
        <taxon>Noctuidae</taxon>
        <taxon>Amphipyrinae</taxon>
        <taxon>Spodoptera</taxon>
    </lineage>
</organism>
<gene>
    <name evidence="2" type="ORF">SFRICE_034971</name>
</gene>
<feature type="chain" id="PRO_5013594598" evidence="1">
    <location>
        <begin position="18"/>
        <end position="70"/>
    </location>
</feature>
<name>A0A2H1WQY4_SPOFR</name>
<proteinExistence type="predicted"/>
<reference evidence="2" key="1">
    <citation type="submission" date="2016-07" db="EMBL/GenBank/DDBJ databases">
        <authorList>
            <person name="Bretaudeau A."/>
        </authorList>
    </citation>
    <scope>NUCLEOTIDE SEQUENCE</scope>
    <source>
        <strain evidence="2">Rice</strain>
        <tissue evidence="2">Whole body</tissue>
    </source>
</reference>
<protein>
    <submittedName>
        <fullName evidence="2">SFRICE_034971</fullName>
    </submittedName>
</protein>
<accession>A0A2H1WQY4</accession>
<dbReference type="EMBL" id="ODYU01010338">
    <property type="protein sequence ID" value="SOQ55372.1"/>
    <property type="molecule type" value="Genomic_DNA"/>
</dbReference>
<dbReference type="AlphaFoldDB" id="A0A2H1WQY4"/>
<feature type="signal peptide" evidence="1">
    <location>
        <begin position="1"/>
        <end position="17"/>
    </location>
</feature>